<dbReference type="Pfam" id="PF02828">
    <property type="entry name" value="L27"/>
    <property type="match status" value="1"/>
</dbReference>
<dbReference type="PROSITE" id="PS50294">
    <property type="entry name" value="WD_REPEATS_REGION"/>
    <property type="match status" value="3"/>
</dbReference>
<dbReference type="InterPro" id="IPR036892">
    <property type="entry name" value="L27_dom_sf"/>
</dbReference>
<evidence type="ECO:0000256" key="19">
    <source>
        <dbReference type="ARBA" id="ARBA00022927"/>
    </source>
</evidence>
<keyword evidence="20" id="KW-0965">Cell junction</keyword>
<keyword evidence="14" id="KW-0645">Protease</keyword>
<dbReference type="Pfam" id="PF00400">
    <property type="entry name" value="WD40"/>
    <property type="match status" value="5"/>
</dbReference>
<evidence type="ECO:0000256" key="7">
    <source>
        <dbReference type="ARBA" id="ARBA00022448"/>
    </source>
</evidence>
<feature type="region of interest" description="Disordered" evidence="27">
    <location>
        <begin position="3687"/>
        <end position="3768"/>
    </location>
</feature>
<feature type="active site" description="Proton donor/acceptor" evidence="26">
    <location>
        <position position="1815"/>
    </location>
</feature>
<dbReference type="SUPFAM" id="SSF49464">
    <property type="entry name" value="Carboxypeptidase regulatory domain-like"/>
    <property type="match status" value="4"/>
</dbReference>
<evidence type="ECO:0000256" key="28">
    <source>
        <dbReference type="SAM" id="Phobius"/>
    </source>
</evidence>
<dbReference type="InterPro" id="IPR036034">
    <property type="entry name" value="PDZ_sf"/>
</dbReference>
<dbReference type="PANTHER" id="PTHR11532">
    <property type="entry name" value="PROTEASE M14 CARBOXYPEPTIDASE"/>
    <property type="match status" value="1"/>
</dbReference>
<evidence type="ECO:0000256" key="12">
    <source>
        <dbReference type="ARBA" id="ARBA00022574"/>
    </source>
</evidence>
<dbReference type="PRINTS" id="PR00765">
    <property type="entry name" value="CRBOXYPTASEA"/>
</dbReference>
<evidence type="ECO:0000256" key="21">
    <source>
        <dbReference type="ARBA" id="ARBA00023136"/>
    </source>
</evidence>
<dbReference type="CDD" id="cd03858">
    <property type="entry name" value="M14_CP_N-E_like"/>
    <property type="match status" value="1"/>
</dbReference>
<dbReference type="Gene3D" id="2.60.40.1120">
    <property type="entry name" value="Carboxypeptidase-like, regulatory domain"/>
    <property type="match status" value="3"/>
</dbReference>
<dbReference type="InterPro" id="IPR057247">
    <property type="entry name" value="CARBOXYPEPT_ZN_2"/>
</dbReference>
<dbReference type="GO" id="GO:0016485">
    <property type="term" value="P:protein processing"/>
    <property type="evidence" value="ECO:0007669"/>
    <property type="project" value="TreeGrafter"/>
</dbReference>
<evidence type="ECO:0000256" key="24">
    <source>
        <dbReference type="HAMAP-Rule" id="MF_03029"/>
    </source>
</evidence>
<dbReference type="PROSITE" id="PS00133">
    <property type="entry name" value="CARBOXYPEPT_ZN_2"/>
    <property type="match status" value="1"/>
</dbReference>
<keyword evidence="17" id="KW-0378">Hydrolase</keyword>
<dbReference type="InterPro" id="IPR014775">
    <property type="entry name" value="L27_C"/>
</dbReference>
<evidence type="ECO:0000256" key="15">
    <source>
        <dbReference type="ARBA" id="ARBA00022723"/>
    </source>
</evidence>
<feature type="compositionally biased region" description="Polar residues" evidence="27">
    <location>
        <begin position="3713"/>
        <end position="3726"/>
    </location>
</feature>
<dbReference type="PROSITE" id="PS00132">
    <property type="entry name" value="CARBOXYPEPT_ZN_1"/>
    <property type="match status" value="2"/>
</dbReference>
<dbReference type="SMART" id="SM00228">
    <property type="entry name" value="PDZ"/>
    <property type="match status" value="1"/>
</dbReference>
<dbReference type="GO" id="GO:0030687">
    <property type="term" value="C:preribosome, large subunit precursor"/>
    <property type="evidence" value="ECO:0007669"/>
    <property type="project" value="UniProtKB-UniRule"/>
</dbReference>
<feature type="region of interest" description="Disordered" evidence="27">
    <location>
        <begin position="3190"/>
        <end position="3233"/>
    </location>
</feature>
<comment type="similarity">
    <text evidence="5">Belongs to the SAPS family.</text>
</comment>
<dbReference type="GO" id="GO:0005654">
    <property type="term" value="C:nucleoplasm"/>
    <property type="evidence" value="ECO:0007669"/>
    <property type="project" value="UniProtKB-SubCell"/>
</dbReference>
<dbReference type="EMBL" id="OA882533">
    <property type="protein sequence ID" value="CAD7275866.1"/>
    <property type="molecule type" value="Genomic_DNA"/>
</dbReference>
<protein>
    <recommendedName>
        <fullName evidence="24">Ribosome biogenesis protein WDR12 homolog</fullName>
    </recommendedName>
</protein>
<evidence type="ECO:0000256" key="6">
    <source>
        <dbReference type="ARBA" id="ARBA00008546"/>
    </source>
</evidence>
<dbReference type="InterPro" id="IPR008969">
    <property type="entry name" value="CarboxyPept-like_regulatory"/>
</dbReference>
<comment type="caution">
    <text evidence="26">Lacks conserved residue(s) required for the propagation of feature annotation.</text>
</comment>
<comment type="function">
    <text evidence="24">Required for maturation of ribosomal RNAs and formation of the large ribosomal subunit.</text>
</comment>
<dbReference type="PROSITE" id="PS51022">
    <property type="entry name" value="L27"/>
    <property type="match status" value="1"/>
</dbReference>
<feature type="domain" description="Peptidase M14" evidence="31">
    <location>
        <begin position="2385"/>
        <end position="2679"/>
    </location>
</feature>
<evidence type="ECO:0000256" key="23">
    <source>
        <dbReference type="ARBA" id="ARBA00023242"/>
    </source>
</evidence>
<evidence type="ECO:0000256" key="22">
    <source>
        <dbReference type="ARBA" id="ARBA00023180"/>
    </source>
</evidence>
<evidence type="ECO:0000256" key="13">
    <source>
        <dbReference type="ARBA" id="ARBA00022645"/>
    </source>
</evidence>
<dbReference type="InterPro" id="IPR001478">
    <property type="entry name" value="PDZ"/>
</dbReference>
<dbReference type="Gene3D" id="1.25.40.10">
    <property type="entry name" value="Tetratricopeptide repeat domain"/>
    <property type="match status" value="1"/>
</dbReference>
<dbReference type="Pfam" id="PF04499">
    <property type="entry name" value="SAPS"/>
    <property type="match status" value="1"/>
</dbReference>
<accession>A0A7R9GCI5</accession>
<keyword evidence="13" id="KW-0121">Carboxypeptidase</keyword>
<dbReference type="CDD" id="cd06796">
    <property type="entry name" value="PDZ_Lin-7-like"/>
    <property type="match status" value="1"/>
</dbReference>
<keyword evidence="28" id="KW-1133">Transmembrane helix</keyword>
<dbReference type="Pfam" id="PF08154">
    <property type="entry name" value="NLE"/>
    <property type="match status" value="1"/>
</dbReference>
<dbReference type="SUPFAM" id="SSF50156">
    <property type="entry name" value="PDZ domain-like"/>
    <property type="match status" value="1"/>
</dbReference>
<dbReference type="InterPro" id="IPR057246">
    <property type="entry name" value="CARBOXYPEPT_ZN_1"/>
</dbReference>
<comment type="cofactor">
    <cofactor evidence="1">
        <name>Zn(2+)</name>
        <dbReference type="ChEBI" id="CHEBI:29105"/>
    </cofactor>
</comment>
<dbReference type="SUPFAM" id="SSF53187">
    <property type="entry name" value="Zn-dependent exopeptidases"/>
    <property type="match status" value="4"/>
</dbReference>
<dbReference type="SUPFAM" id="SSF101288">
    <property type="entry name" value="L27 domain"/>
    <property type="match status" value="1"/>
</dbReference>
<dbReference type="FunFam" id="3.40.630.10:FF:000020">
    <property type="entry name" value="Carboxypeptidase D"/>
    <property type="match status" value="1"/>
</dbReference>
<keyword evidence="23 24" id="KW-0539">Nucleus</keyword>
<comment type="similarity">
    <text evidence="4 26">Belongs to the peptidase M14 family.</text>
</comment>
<dbReference type="GO" id="GO:0006518">
    <property type="term" value="P:peptide metabolic process"/>
    <property type="evidence" value="ECO:0007669"/>
    <property type="project" value="TreeGrafter"/>
</dbReference>
<dbReference type="GO" id="GO:0004181">
    <property type="term" value="F:metallocarboxypeptidase activity"/>
    <property type="evidence" value="ECO:0007669"/>
    <property type="project" value="InterPro"/>
</dbReference>
<dbReference type="Pfam" id="PF13620">
    <property type="entry name" value="CarboxypepD_reg"/>
    <property type="match status" value="2"/>
</dbReference>
<keyword evidence="11 24" id="KW-0698">rRNA processing</keyword>
<reference evidence="32" key="1">
    <citation type="submission" date="2020-11" db="EMBL/GenBank/DDBJ databases">
        <authorList>
            <person name="Tran Van P."/>
        </authorList>
    </citation>
    <scope>NUCLEOTIDE SEQUENCE</scope>
</reference>
<comment type="similarity">
    <text evidence="24">Belongs to the WD repeat WDR12/YTM1 family.</text>
</comment>
<dbReference type="Pfam" id="PF00246">
    <property type="entry name" value="Peptidase_M14"/>
    <property type="match status" value="3"/>
</dbReference>
<evidence type="ECO:0000259" key="29">
    <source>
        <dbReference type="PROSITE" id="PS50106"/>
    </source>
</evidence>
<dbReference type="CDD" id="cd00200">
    <property type="entry name" value="WD40"/>
    <property type="match status" value="1"/>
</dbReference>
<evidence type="ECO:0000256" key="26">
    <source>
        <dbReference type="PROSITE-ProRule" id="PRU01379"/>
    </source>
</evidence>
<feature type="region of interest" description="Disordered" evidence="27">
    <location>
        <begin position="3652"/>
        <end position="3672"/>
    </location>
</feature>
<dbReference type="EMBL" id="CAJPEX010000496">
    <property type="protein sequence ID" value="CAG0916018.1"/>
    <property type="molecule type" value="Genomic_DNA"/>
</dbReference>
<feature type="compositionally biased region" description="Polar residues" evidence="27">
    <location>
        <begin position="3687"/>
        <end position="3706"/>
    </location>
</feature>
<keyword evidence="15" id="KW-0479">Metal-binding</keyword>
<dbReference type="GO" id="GO:0070161">
    <property type="term" value="C:anchoring junction"/>
    <property type="evidence" value="ECO:0007669"/>
    <property type="project" value="UniProtKB-SubCell"/>
</dbReference>
<evidence type="ECO:0000256" key="9">
    <source>
        <dbReference type="ARBA" id="ARBA00022483"/>
    </source>
</evidence>
<dbReference type="InterPro" id="IPR015943">
    <property type="entry name" value="WD40/YVTN_repeat-like_dom_sf"/>
</dbReference>
<gene>
    <name evidence="32" type="ORF">NMOB1V02_LOCUS3652</name>
</gene>
<evidence type="ECO:0000259" key="31">
    <source>
        <dbReference type="PROSITE" id="PS52035"/>
    </source>
</evidence>
<dbReference type="Pfam" id="PF14938">
    <property type="entry name" value="SNAP"/>
    <property type="match status" value="1"/>
</dbReference>
<evidence type="ECO:0000256" key="25">
    <source>
        <dbReference type="PROSITE-ProRule" id="PRU00221"/>
    </source>
</evidence>
<evidence type="ECO:0000256" key="27">
    <source>
        <dbReference type="SAM" id="MobiDB-lite"/>
    </source>
</evidence>
<evidence type="ECO:0000259" key="30">
    <source>
        <dbReference type="PROSITE" id="PS51022"/>
    </source>
</evidence>
<dbReference type="FunFam" id="2.30.42.10:FF:000076">
    <property type="entry name" value="Protein lin-7 homolog"/>
    <property type="match status" value="1"/>
</dbReference>
<dbReference type="InterPro" id="IPR028599">
    <property type="entry name" value="WDR12/Ytm1"/>
</dbReference>
<evidence type="ECO:0000256" key="3">
    <source>
        <dbReference type="ARBA" id="ARBA00004282"/>
    </source>
</evidence>
<evidence type="ECO:0000256" key="18">
    <source>
        <dbReference type="ARBA" id="ARBA00022833"/>
    </source>
</evidence>
<feature type="domain" description="Peptidase M14" evidence="31">
    <location>
        <begin position="1539"/>
        <end position="1845"/>
    </location>
</feature>
<dbReference type="GO" id="GO:0000463">
    <property type="term" value="P:maturation of LSU-rRNA from tricistronic rRNA transcript (SSU-rRNA, 5.8S rRNA, LSU-rRNA)"/>
    <property type="evidence" value="ECO:0007669"/>
    <property type="project" value="UniProtKB-UniRule"/>
</dbReference>
<evidence type="ECO:0000256" key="4">
    <source>
        <dbReference type="ARBA" id="ARBA00005988"/>
    </source>
</evidence>
<evidence type="ECO:0000256" key="20">
    <source>
        <dbReference type="ARBA" id="ARBA00022949"/>
    </source>
</evidence>
<evidence type="ECO:0000256" key="14">
    <source>
        <dbReference type="ARBA" id="ARBA00022670"/>
    </source>
</evidence>
<dbReference type="Proteomes" id="UP000678499">
    <property type="component" value="Unassembled WGS sequence"/>
</dbReference>
<dbReference type="InterPro" id="IPR036322">
    <property type="entry name" value="WD40_repeat_dom_sf"/>
</dbReference>
<keyword evidence="7" id="KW-0813">Transport</keyword>
<dbReference type="InterPro" id="IPR004172">
    <property type="entry name" value="L27_dom"/>
</dbReference>
<dbReference type="Gene3D" id="1.10.287.650">
    <property type="entry name" value="L27 domain"/>
    <property type="match status" value="1"/>
</dbReference>
<dbReference type="GO" id="GO:0005730">
    <property type="term" value="C:nucleolus"/>
    <property type="evidence" value="ECO:0007669"/>
    <property type="project" value="UniProtKB-SubCell"/>
</dbReference>
<dbReference type="SMART" id="SM00569">
    <property type="entry name" value="L27"/>
    <property type="match status" value="1"/>
</dbReference>
<keyword evidence="22" id="KW-0325">Glycoprotein</keyword>
<keyword evidence="33" id="KW-1185">Reference proteome</keyword>
<dbReference type="CDD" id="cd11308">
    <property type="entry name" value="Peptidase_M14NE-CP-C_like"/>
    <property type="match status" value="2"/>
</dbReference>
<dbReference type="Pfam" id="PF00595">
    <property type="entry name" value="PDZ"/>
    <property type="match status" value="1"/>
</dbReference>
<dbReference type="SUPFAM" id="SSF48452">
    <property type="entry name" value="TPR-like"/>
    <property type="match status" value="1"/>
</dbReference>
<dbReference type="PANTHER" id="PTHR11532:SF57">
    <property type="entry name" value="CARBOXYPEPTIDASE D, B"/>
    <property type="match status" value="1"/>
</dbReference>
<dbReference type="InterPro" id="IPR011990">
    <property type="entry name" value="TPR-like_helical_dom_sf"/>
</dbReference>
<dbReference type="PROSITE" id="PS52035">
    <property type="entry name" value="PEPTIDASE_M14"/>
    <property type="match status" value="3"/>
</dbReference>
<feature type="repeat" description="WD" evidence="25">
    <location>
        <begin position="187"/>
        <end position="219"/>
    </location>
</feature>
<feature type="repeat" description="WD" evidence="25">
    <location>
        <begin position="338"/>
        <end position="380"/>
    </location>
</feature>
<feature type="repeat" description="WD" evidence="25">
    <location>
        <begin position="251"/>
        <end position="282"/>
    </location>
</feature>
<keyword evidence="12 25" id="KW-0853">WD repeat</keyword>
<dbReference type="SMART" id="SM00320">
    <property type="entry name" value="WD40"/>
    <property type="match status" value="7"/>
</dbReference>
<dbReference type="GO" id="GO:0005886">
    <property type="term" value="C:plasma membrane"/>
    <property type="evidence" value="ECO:0007669"/>
    <property type="project" value="UniProtKB-SubCell"/>
</dbReference>
<name>A0A7R9GCI5_9CRUS</name>
<sequence>MEKSVAVDDRQIQVRFVTKLTRYAVQDTLFSIPASIETPGMNELISGLLKEGDPGVGAPPDFEFLIAGEFLPASLGFFIDEKGLSTEEVVEIEYLEKFPAPEPFDSLTHDDWVILTGCYDNMIHIWNDRAKHLLSIPGHSGPVKAVKWLKQELPDGGRLFVSASHDQTVRMWKWFPDKNLATAVFNGIGHQRTVEALAIDPNQRMIASGSFDTMLKIWSADPDEEPGRSEAKKAKGEDASAVEKRVPVMTFSGHVEAITAVVWHLPDEICTVSWDQTIRLWDAEMGGVKAQFAGSRAFLDADWAKLRSGPALLTASADRHIRLYDPRSPEGNLVKVTFTAHNGWVTCVKWSQDNEDMFVSGGHDMKLKLWDIRSPKVALYDMEGHEDKIMCCDWSVSSMVVSGGSDSALRIFRIPEKTLCGEVPPAKLAALQKVLQSDFFNAVREVYEHVYETVDISGSPEVRASATAKATVAAFAASEGHAHPRVVELPKTEEGLGFNVMGGREQNSPIYISRIIPGGVADRHGGLKRGDQLLSVNGVSVEGEPHEKAVELLKAAHGTVKLVVRYTPKVLEEMEARFDKQRQQQRRKQTQQTLWFALYALAVDSDCVFKGQNLLLQRTNLLIGESKGIGEAHDQSRDGSNCAFSWARNRLRPRSGSDSTQFVEGSSGRIFDCLRSFHNVHLSIWPNLIRRKYLFVMALSGKKAEEALNHIKEAEKALKTSLLGLKFRPDYDTAADEYKKAATCYKVAKCYKESRECLLKAHQYFCEYKQWFGAAKCLDDVVMLCKELGESHYKEAFDLSHKACTLYQQQGSPETAALSLSKTAQIIENAMPQEAAELYSRAAEVVMIEDRPKQAAEYTAKVHRLFVKLKLFDKALKAIRREMGYWRSGGSKDRIGCLVVNLVLVELARMDTVAADKAFKEWGEYCSSEQEQLILRILDAYSAEDEEACRKALTDPYIKHMDVEYAKLSRDMEFPREFSVVDGLASNLATGMNLQGNDSPVPDLPLIGSSSTVGHPRHDLGDEDEEGDLGSVCSALMGSANRGSIRPVVSVTMENGGCSTRFILGLLLVGFVSCSIQNTNTSSDIAESLHYLNYVQMTNMILRWKTQSPLLDVYSIGKSQRNRELWVLKLSTNLTMRPLGMPMFKIVANMHGDESVGRVLCLGLVEFFLKNYPQDPDVKRILDTTEIHCMPSMNPDGFEFSLEHHLQSKFGCESSRGRRNFNGVDLNRNFPSQWNANVTGLYQPETLAVMRWIIDNNFVLSLNMHGGSRVVSYPYDDSSQHVPQGHYSASPDDAYFQRISKIYASSHPLIRTGKPECLGSEKETFPDGITNGAHWYDVEEEALYQSYFSGGMQDFNYKWSNCFEVTVELTCCKFPRETTLAKEWEMNKRSMMNYIQQVHLGVKGIVRDDLNRNPIGKAVVVVQGIDHNITTSSRGEYWRLLVPGTYTITVVAAGYHPQTKNVSVLDRDSMSQQDFTLTSIHPVPIMTDTASPDKVAGKAQEDVHSAYETVSEPIDHIGDLIFDTEELFSTGFLKTPSFRHHNYSDMVAFLLEYAAAYPRLCRLYSIGNSVQNRELYVMEISDNPGMQEPGEPEVKLVGNMHGDEAVGREILLTLIQLLLEGYGPLPTADRHKNWTARAEVERQRITHIVNATRLHILPSMNPDGYEKAFSHQGAHGGRENANEVDLNRDFPDFFHPSERSNKTFQPETQAVMNWSKQHHFVLSANFHGGAVVANYPFDNCRNCSELQYSKSPDDAIFKKLALAYSKNHGRMKNGCVCDGTCFSEGITNGNKWYSVNGGMQDWNYHELGTFEITMEVSCEKFPAQSKLPGFWIENRVPILEYISQVHRGIHGFISSTRGIPVPFVNVSVVGIDKNVTSTQLGDYWRLLSPGKYEVAFQAEGFLPTTKEFVVDENRRPEALLNVTLVAVSDATHLKAAAERMLFDAHAAVDDNLRERVDENMDVTEGKLRKHTNISESMADAQEWAIREDASVVENVVDHPLRYSNKQELYTAMAELESRFPDFAEFLTGGSEWSILLKTLKLAARAPDSGGSQIKMAIFGMHPMGSDHLVRMARHLCAAGKKWDAGAIRILSKVTLYLVPLSFREDHVRSFSSVCGREIGLGITDAFTMDSAAADSRVRAVMQFLRSENVNVVVTLDGQGNFARLPSDVSPSNPDQQAEYLASRLRDAATETMRSSAKLKECYQGLDPVFIPISGPVDGYPVVYTPPQRFADALINYASISRIPAIDIRFSCCDETESPVSVWQRVLPALESVLLATTFSATGVVKDDIGEPLPSANLTLQGAETRLIRLNEETARFRVVLPPGLYLATIGADGFASRIVQLTVKQQGVPDKESLSYMMERKTLALQHNEVVGDGKPEIVPHSKEKYHSYREIETLMNIVSHDHPDIAKLHSIGKTVEGRVIFALEFTNDVQTSLPGRAAVAVISGLHGSQHSGPELVMDMIHDIVDNRNGSRISKLLKRVKIFLIPLVNADSFEGGVLESSKFCDRLGGSWYNKNSVDLAFDFRAATGQPETEALKGFFRENSFIASVIFDGNVHESFITYPWYGDKHSRDHQPPDSSVFRWLASEYRGKLNDTELQEHFHGSFNVLCAEIPKDQLSKGFSPAAAVSPRDGAIQDFVYETLGVFQFSVFLGCCNAPSYGAHMALWRKHKPAVFHLIDAVTRHGVKGFITTAATNEPIPGAQITIETSENAWTGTSRNAGQFFRLVPLNDSAIKMSVAAEGYFGARKEVQLLKDDLTAIKATLDKDSTVMGLNRSTFAVGTGMIMILVIGVVIFMHQKRQNCRKARREAGFHQLNSKSSYIDDSDEEDIDEMLEFANFKKPTGGEDQRARQIEYPSEDDEEEEKFLFLQNADSKALELSVMFFKYNYANQSKIDSLLQKEDVTLQELMDENDIIQECQGRNSALVEFLVRPENLDALVDYISEEPAEDVDEVSRYKYPNVACELLTCDVPLINEKLADSTALLEKLCGFIEKEPPLNPLMASFFSRTLVTMITRKTDENWFSYQLACLHFFEFIQAREGFVQSLISHMGTSAIMDVLLKLMVYIEGSELRVKFTQWLCEQQLVERLVSCFDASVSKEVHVNVAQLLCDMIGVCRGDATVTRTIPGPSPNHVMNNADADSSAQFTFLKQLESKTTLELMLRHMLGTSERSESAVYYGIKVLIALIASKKTAVGSNGEDQTETHDRGDSNSPPFSSRDDNGMRGDARSTDSDESGLSRIPCGVRNVVEALLPWLSDIHRILLNPPIREAVRTTVGVLDPPLGSVRLQIANLVTSLIMLKYRPVSTQLVELGTLRVLFDLFFAYQWNNFLHRQVVDCVLHLLSTEDSPKTKIVELSSFSEKESPENSENAVTPDSPRDNTSVEEPGGSGREASEHELTSRDLELLDPLLVHLLRDIDLLTLITREWSRDEEDRKNKLMKRGYMGHLVNIIQMFDGARTPSAEMSDSDRRLVALIREAESHMTEEDLHNWLELVNKKVPALLKTSYTLMPSPNEYNDSSAVETDNSGCGDGDVKASVEDDDNVIPDRITDWVHTLSDDRNPSVCQGFGLVFGTGLSSEGVGGINLEDDDEQDTRRYQFEMMCKGREDLSRDSDEDEQEASKVDAVLWNSVNAFFANPVQTPWSQSCGNAESIWKNEEKSNLGDDPWGASGADPVGGDSKGWADFSVFEGSDTKSTISWSTDVDNTVTQELQPSEDVNDAQTAATVSDSEAQSPAVEEPDSSMEEKSEGDQQIGEVQSVQEAGASASSQLEAAR</sequence>
<feature type="domain" description="Peptidase M14" evidence="31">
    <location>
        <begin position="1090"/>
        <end position="1398"/>
    </location>
</feature>
<feature type="domain" description="L27" evidence="30">
    <location>
        <begin position="397"/>
        <end position="458"/>
    </location>
</feature>
<keyword evidence="9" id="KW-0268">Exocytosis</keyword>
<dbReference type="SUPFAM" id="SSF50978">
    <property type="entry name" value="WD40 repeat-like"/>
    <property type="match status" value="1"/>
</dbReference>
<feature type="repeat" description="WD" evidence="25">
    <location>
        <begin position="136"/>
        <end position="173"/>
    </location>
</feature>
<keyword evidence="8" id="KW-1003">Cell membrane</keyword>
<feature type="region of interest" description="Disordered" evidence="27">
    <location>
        <begin position="3352"/>
        <end position="3394"/>
    </location>
</feature>
<evidence type="ECO:0000313" key="33">
    <source>
        <dbReference type="Proteomes" id="UP000678499"/>
    </source>
</evidence>
<evidence type="ECO:0000256" key="16">
    <source>
        <dbReference type="ARBA" id="ARBA00022737"/>
    </source>
</evidence>
<dbReference type="PROSITE" id="PS50082">
    <property type="entry name" value="WD_REPEATS_2"/>
    <property type="match status" value="4"/>
</dbReference>
<dbReference type="GO" id="GO:0005615">
    <property type="term" value="C:extracellular space"/>
    <property type="evidence" value="ECO:0007669"/>
    <property type="project" value="TreeGrafter"/>
</dbReference>
<keyword evidence="16" id="KW-0677">Repeat</keyword>
<evidence type="ECO:0000256" key="11">
    <source>
        <dbReference type="ARBA" id="ARBA00022552"/>
    </source>
</evidence>
<evidence type="ECO:0000256" key="1">
    <source>
        <dbReference type="ARBA" id="ARBA00001947"/>
    </source>
</evidence>
<feature type="compositionally biased region" description="Polar residues" evidence="27">
    <location>
        <begin position="3748"/>
        <end position="3768"/>
    </location>
</feature>
<dbReference type="InterPro" id="IPR007587">
    <property type="entry name" value="SAPS"/>
</dbReference>
<dbReference type="GO" id="GO:0019903">
    <property type="term" value="F:protein phosphatase binding"/>
    <property type="evidence" value="ECO:0007669"/>
    <property type="project" value="InterPro"/>
</dbReference>
<keyword evidence="18" id="KW-0862">Zinc</keyword>
<evidence type="ECO:0000313" key="32">
    <source>
        <dbReference type="EMBL" id="CAD7275866.1"/>
    </source>
</evidence>
<comment type="similarity">
    <text evidence="6">Belongs to the lin-7 family.</text>
</comment>
<dbReference type="HAMAP" id="MF_03029">
    <property type="entry name" value="WDR12"/>
    <property type="match status" value="1"/>
</dbReference>
<dbReference type="OrthoDB" id="10249045at2759"/>
<comment type="subcellular location">
    <subcellularLocation>
        <location evidence="3">Cell junction</location>
    </subcellularLocation>
    <subcellularLocation>
        <location evidence="2">Cell membrane</location>
        <topology evidence="2">Peripheral membrane protein</topology>
    </subcellularLocation>
    <subcellularLocation>
        <location evidence="24">Nucleus</location>
        <location evidence="24">Nucleolus</location>
    </subcellularLocation>
    <subcellularLocation>
        <location evidence="24">Nucleus</location>
        <location evidence="24">Nucleoplasm</location>
    </subcellularLocation>
</comment>
<dbReference type="SMART" id="SM00631">
    <property type="entry name" value="Zn_pept"/>
    <property type="match status" value="2"/>
</dbReference>
<evidence type="ECO:0000256" key="10">
    <source>
        <dbReference type="ARBA" id="ARBA00022517"/>
    </source>
</evidence>
<keyword evidence="10 24" id="KW-0690">Ribosome biogenesis</keyword>
<dbReference type="InterPro" id="IPR000834">
    <property type="entry name" value="Peptidase_M14"/>
</dbReference>
<keyword evidence="28" id="KW-0812">Transmembrane</keyword>
<proteinExistence type="inferred from homology"/>
<feature type="compositionally biased region" description="Basic and acidic residues" evidence="27">
    <location>
        <begin position="3213"/>
        <end position="3227"/>
    </location>
</feature>
<dbReference type="GO" id="GO:0043021">
    <property type="term" value="F:ribonucleoprotein complex binding"/>
    <property type="evidence" value="ECO:0007669"/>
    <property type="project" value="UniProtKB-UniRule"/>
</dbReference>
<evidence type="ECO:0000256" key="8">
    <source>
        <dbReference type="ARBA" id="ARBA00022475"/>
    </source>
</evidence>
<dbReference type="PROSITE" id="PS50106">
    <property type="entry name" value="PDZ"/>
    <property type="match status" value="1"/>
</dbReference>
<dbReference type="GO" id="GO:0008270">
    <property type="term" value="F:zinc ion binding"/>
    <property type="evidence" value="ECO:0007669"/>
    <property type="project" value="InterPro"/>
</dbReference>
<dbReference type="InterPro" id="IPR001680">
    <property type="entry name" value="WD40_rpt"/>
</dbReference>
<dbReference type="Gene3D" id="2.30.42.10">
    <property type="match status" value="1"/>
</dbReference>
<feature type="transmembrane region" description="Helical" evidence="28">
    <location>
        <begin position="2776"/>
        <end position="2795"/>
    </location>
</feature>
<dbReference type="GO" id="GO:0000466">
    <property type="term" value="P:maturation of 5.8S rRNA from tricistronic rRNA transcript (SSU-rRNA, 5.8S rRNA, LSU-rRNA)"/>
    <property type="evidence" value="ECO:0007669"/>
    <property type="project" value="UniProtKB-UniRule"/>
</dbReference>
<dbReference type="GO" id="GO:0015031">
    <property type="term" value="P:protein transport"/>
    <property type="evidence" value="ECO:0007669"/>
    <property type="project" value="UniProtKB-KW"/>
</dbReference>
<keyword evidence="21 28" id="KW-0472">Membrane</keyword>
<dbReference type="InterPro" id="IPR012972">
    <property type="entry name" value="NLE"/>
</dbReference>
<dbReference type="Gene3D" id="3.40.630.10">
    <property type="entry name" value="Zn peptidases"/>
    <property type="match status" value="4"/>
</dbReference>
<organism evidence="32">
    <name type="scientific">Notodromas monacha</name>
    <dbReference type="NCBI Taxonomy" id="399045"/>
    <lineage>
        <taxon>Eukaryota</taxon>
        <taxon>Metazoa</taxon>
        <taxon>Ecdysozoa</taxon>
        <taxon>Arthropoda</taxon>
        <taxon>Crustacea</taxon>
        <taxon>Oligostraca</taxon>
        <taxon>Ostracoda</taxon>
        <taxon>Podocopa</taxon>
        <taxon>Podocopida</taxon>
        <taxon>Cypridocopina</taxon>
        <taxon>Cypridoidea</taxon>
        <taxon>Cyprididae</taxon>
        <taxon>Notodromas</taxon>
    </lineage>
</organism>
<dbReference type="InterPro" id="IPR050753">
    <property type="entry name" value="Peptidase_M14_domain"/>
</dbReference>
<evidence type="ECO:0000256" key="2">
    <source>
        <dbReference type="ARBA" id="ARBA00004202"/>
    </source>
</evidence>
<dbReference type="Gene3D" id="2.130.10.10">
    <property type="entry name" value="YVTN repeat-like/Quinoprotein amine dehydrogenase"/>
    <property type="match status" value="1"/>
</dbReference>
<feature type="active site" description="Proton donor/acceptor" evidence="26">
    <location>
        <position position="1368"/>
    </location>
</feature>
<feature type="domain" description="PDZ" evidence="29">
    <location>
        <begin position="486"/>
        <end position="568"/>
    </location>
</feature>
<dbReference type="GO" id="GO:0006887">
    <property type="term" value="P:exocytosis"/>
    <property type="evidence" value="ECO:0007669"/>
    <property type="project" value="UniProtKB-KW"/>
</dbReference>
<evidence type="ECO:0000256" key="17">
    <source>
        <dbReference type="ARBA" id="ARBA00022801"/>
    </source>
</evidence>
<keyword evidence="19" id="KW-0653">Protein transport</keyword>
<evidence type="ECO:0000256" key="5">
    <source>
        <dbReference type="ARBA" id="ARBA00006180"/>
    </source>
</evidence>